<dbReference type="GO" id="GO:0003677">
    <property type="term" value="F:DNA binding"/>
    <property type="evidence" value="ECO:0007669"/>
    <property type="project" value="UniProtKB-KW"/>
</dbReference>
<evidence type="ECO:0000313" key="1">
    <source>
        <dbReference type="EMBL" id="NDY84046.1"/>
    </source>
</evidence>
<organism evidence="1">
    <name type="scientific">Sheuella amnicola</name>
    <dbReference type="NCBI Taxonomy" id="2707330"/>
    <lineage>
        <taxon>Bacteria</taxon>
        <taxon>Pseudomonadati</taxon>
        <taxon>Pseudomonadota</taxon>
        <taxon>Betaproteobacteria</taxon>
        <taxon>Burkholderiales</taxon>
        <taxon>Alcaligenaceae</taxon>
        <taxon>Sheuella</taxon>
    </lineage>
</organism>
<name>A0A6B2QZU9_9BURK</name>
<gene>
    <name evidence="1" type="ORF">G3I67_12475</name>
</gene>
<comment type="caution">
    <text evidence="1">The sequence shown here is derived from an EMBL/GenBank/DDBJ whole genome shotgun (WGS) entry which is preliminary data.</text>
</comment>
<sequence length="61" mass="7081">MDLLTEQMLAGRWHCSTSRLQRWRAANTGPNYLKIGGKVLYRREDISAYEDAHVVKTFVKV</sequence>
<proteinExistence type="predicted"/>
<protein>
    <submittedName>
        <fullName evidence="1">DNA-binding protein</fullName>
    </submittedName>
</protein>
<reference evidence="1" key="1">
    <citation type="submission" date="2020-02" db="EMBL/GenBank/DDBJ databases">
        <authorList>
            <person name="Chen W.-M."/>
        </authorList>
    </citation>
    <scope>NUCLEOTIDE SEQUENCE</scope>
    <source>
        <strain evidence="1">NBD-18</strain>
    </source>
</reference>
<dbReference type="SUPFAM" id="SSF46955">
    <property type="entry name" value="Putative DNA-binding domain"/>
    <property type="match status" value="1"/>
</dbReference>
<dbReference type="EMBL" id="JAAGRN010000009">
    <property type="protein sequence ID" value="NDY84046.1"/>
    <property type="molecule type" value="Genomic_DNA"/>
</dbReference>
<dbReference type="AlphaFoldDB" id="A0A6B2QZU9"/>
<accession>A0A6B2QZU9</accession>
<dbReference type="InterPro" id="IPR009061">
    <property type="entry name" value="DNA-bd_dom_put_sf"/>
</dbReference>
<keyword evidence="1" id="KW-0238">DNA-binding</keyword>